<dbReference type="GO" id="GO:0008984">
    <property type="term" value="F:protein-glutamate methylesterase activity"/>
    <property type="evidence" value="ECO:0007669"/>
    <property type="project" value="UniProtKB-EC"/>
</dbReference>
<evidence type="ECO:0000256" key="3">
    <source>
        <dbReference type="ARBA" id="ARBA00039140"/>
    </source>
</evidence>
<feature type="domain" description="Response regulatory" evidence="7">
    <location>
        <begin position="1"/>
        <end position="118"/>
    </location>
</feature>
<reference evidence="9 10" key="1">
    <citation type="submission" date="2017-08" db="EMBL/GenBank/DDBJ databases">
        <title>Infants hospitalized years apart are colonized by the same room-sourced microbial strains.</title>
        <authorList>
            <person name="Brooks B."/>
            <person name="Olm M.R."/>
            <person name="Firek B.A."/>
            <person name="Baker R."/>
            <person name="Thomas B.C."/>
            <person name="Morowitz M.J."/>
            <person name="Banfield J.F."/>
        </authorList>
    </citation>
    <scope>NUCLEOTIDE SEQUENCE [LARGE SCALE GENOMIC DNA]</scope>
    <source>
        <strain evidence="9">S2_018_000_R3_119</strain>
    </source>
</reference>
<evidence type="ECO:0000256" key="4">
    <source>
        <dbReference type="ARBA" id="ARBA00048267"/>
    </source>
</evidence>
<dbReference type="AlphaFoldDB" id="A0A2W5AVC3"/>
<evidence type="ECO:0000256" key="5">
    <source>
        <dbReference type="PROSITE-ProRule" id="PRU00050"/>
    </source>
</evidence>
<dbReference type="PANTHER" id="PTHR42872">
    <property type="entry name" value="PROTEIN-GLUTAMATE METHYLESTERASE/PROTEIN-GLUTAMINE GLUTAMINASE"/>
    <property type="match status" value="1"/>
</dbReference>
<dbReference type="GO" id="GO:0006935">
    <property type="term" value="P:chemotaxis"/>
    <property type="evidence" value="ECO:0007669"/>
    <property type="project" value="UniProtKB-UniRule"/>
</dbReference>
<dbReference type="Gene3D" id="3.40.50.2300">
    <property type="match status" value="1"/>
</dbReference>
<accession>A0A2W5AVC3</accession>
<dbReference type="InterPro" id="IPR011006">
    <property type="entry name" value="CheY-like_superfamily"/>
</dbReference>
<keyword evidence="2 5" id="KW-0378">Hydrolase</keyword>
<dbReference type="EC" id="3.1.1.61" evidence="3"/>
<dbReference type="SUPFAM" id="SSF52172">
    <property type="entry name" value="CheY-like"/>
    <property type="match status" value="1"/>
</dbReference>
<comment type="catalytic activity">
    <reaction evidence="4">
        <text>[protein]-L-glutamate 5-O-methyl ester + H2O = L-glutamyl-[protein] + methanol + H(+)</text>
        <dbReference type="Rhea" id="RHEA:23236"/>
        <dbReference type="Rhea" id="RHEA-COMP:10208"/>
        <dbReference type="Rhea" id="RHEA-COMP:10311"/>
        <dbReference type="ChEBI" id="CHEBI:15377"/>
        <dbReference type="ChEBI" id="CHEBI:15378"/>
        <dbReference type="ChEBI" id="CHEBI:17790"/>
        <dbReference type="ChEBI" id="CHEBI:29973"/>
        <dbReference type="ChEBI" id="CHEBI:82795"/>
        <dbReference type="EC" id="3.1.1.61"/>
    </reaction>
</comment>
<evidence type="ECO:0000259" key="7">
    <source>
        <dbReference type="PROSITE" id="PS50110"/>
    </source>
</evidence>
<evidence type="ECO:0000313" key="10">
    <source>
        <dbReference type="Proteomes" id="UP000249555"/>
    </source>
</evidence>
<comment type="caution">
    <text evidence="9">The sequence shown here is derived from an EMBL/GenBank/DDBJ whole genome shotgun (WGS) entry which is preliminary data.</text>
</comment>
<dbReference type="PROSITE" id="PS50122">
    <property type="entry name" value="CHEB"/>
    <property type="match status" value="1"/>
</dbReference>
<dbReference type="Pfam" id="PF01339">
    <property type="entry name" value="CheB_methylest"/>
    <property type="match status" value="1"/>
</dbReference>
<dbReference type="Proteomes" id="UP000249555">
    <property type="component" value="Unassembled WGS sequence"/>
</dbReference>
<dbReference type="PANTHER" id="PTHR42872:SF3">
    <property type="entry name" value="PROTEIN-GLUTAMATE METHYLESTERASE_PROTEIN-GLUTAMINE GLUTAMINASE 1"/>
    <property type="match status" value="1"/>
</dbReference>
<feature type="modified residue" description="4-aspartylphosphate" evidence="6">
    <location>
        <position position="51"/>
    </location>
</feature>
<gene>
    <name evidence="9" type="ORF">DI640_06670</name>
</gene>
<sequence length="352" mass="35983">MLLVDDSVVARAVIARTIDASDRFSVVGAVGSAAAALDFLGRTTVEFILLDIEMPGIDGLTALPALVAAGKGAKVLIVSSSADEGGPKAMQALALGAAETLIKPSAGELSGRFGGALVSKLERLCEDSMHAPPVSLVRSTPTTTRSFAAPPATPRAVSPSEDYDIVAIGASTGGIHAISQMFRAIPAGFRLPIVITQHLPASFMPYFAAQIALLAGRPCEVATDRLRIRPGRIIVAPGDAHLKCVKLRDGGAAFRLTHEPAGSGCMPSVDPMLASIADVYGTRVLAIVLSGMGRDGAEGAQRVHDAGGCVVAQDRDSSVVWGMPGAVASSGVADAVLPPAAIGTLIASRRRP</sequence>
<dbReference type="GO" id="GO:0005737">
    <property type="term" value="C:cytoplasm"/>
    <property type="evidence" value="ECO:0007669"/>
    <property type="project" value="InterPro"/>
</dbReference>
<evidence type="ECO:0000259" key="8">
    <source>
        <dbReference type="PROSITE" id="PS50122"/>
    </source>
</evidence>
<feature type="active site" evidence="5">
    <location>
        <position position="198"/>
    </location>
</feature>
<feature type="active site" evidence="5">
    <location>
        <position position="295"/>
    </location>
</feature>
<protein>
    <recommendedName>
        <fullName evidence="3">protein-glutamate methylesterase</fullName>
        <ecNumber evidence="3">3.1.1.61</ecNumber>
    </recommendedName>
</protein>
<evidence type="ECO:0000256" key="1">
    <source>
        <dbReference type="ARBA" id="ARBA00022500"/>
    </source>
</evidence>
<dbReference type="InterPro" id="IPR000673">
    <property type="entry name" value="Sig_transdc_resp-reg_Me-estase"/>
</dbReference>
<evidence type="ECO:0000256" key="6">
    <source>
        <dbReference type="PROSITE-ProRule" id="PRU00169"/>
    </source>
</evidence>
<dbReference type="GO" id="GO:0000156">
    <property type="term" value="F:phosphorelay response regulator activity"/>
    <property type="evidence" value="ECO:0007669"/>
    <property type="project" value="InterPro"/>
</dbReference>
<dbReference type="PROSITE" id="PS50110">
    <property type="entry name" value="RESPONSE_REGULATORY"/>
    <property type="match status" value="1"/>
</dbReference>
<dbReference type="InterPro" id="IPR001789">
    <property type="entry name" value="Sig_transdc_resp-reg_receiver"/>
</dbReference>
<dbReference type="Gene3D" id="3.40.50.180">
    <property type="entry name" value="Methylesterase CheB, C-terminal domain"/>
    <property type="match status" value="1"/>
</dbReference>
<dbReference type="Pfam" id="PF00072">
    <property type="entry name" value="Response_reg"/>
    <property type="match status" value="1"/>
</dbReference>
<name>A0A2W5AVC3_9SPHN</name>
<keyword evidence="6" id="KW-0597">Phosphoprotein</keyword>
<evidence type="ECO:0000313" key="9">
    <source>
        <dbReference type="EMBL" id="PZO74995.1"/>
    </source>
</evidence>
<keyword evidence="1 5" id="KW-0145">Chemotaxis</keyword>
<feature type="active site" evidence="5">
    <location>
        <position position="171"/>
    </location>
</feature>
<dbReference type="InterPro" id="IPR008248">
    <property type="entry name" value="CheB-like"/>
</dbReference>
<dbReference type="CDD" id="cd16432">
    <property type="entry name" value="CheB_Rec"/>
    <property type="match status" value="1"/>
</dbReference>
<dbReference type="PIRSF" id="PIRSF000876">
    <property type="entry name" value="RR_chemtxs_CheB"/>
    <property type="match status" value="1"/>
</dbReference>
<dbReference type="SMART" id="SM00448">
    <property type="entry name" value="REC"/>
    <property type="match status" value="1"/>
</dbReference>
<proteinExistence type="predicted"/>
<organism evidence="9 10">
    <name type="scientific">Sphingomonas taxi</name>
    <dbReference type="NCBI Taxonomy" id="1549858"/>
    <lineage>
        <taxon>Bacteria</taxon>
        <taxon>Pseudomonadati</taxon>
        <taxon>Pseudomonadota</taxon>
        <taxon>Alphaproteobacteria</taxon>
        <taxon>Sphingomonadales</taxon>
        <taxon>Sphingomonadaceae</taxon>
        <taxon>Sphingomonas</taxon>
    </lineage>
</organism>
<dbReference type="SUPFAM" id="SSF52738">
    <property type="entry name" value="Methylesterase CheB, C-terminal domain"/>
    <property type="match status" value="1"/>
</dbReference>
<evidence type="ECO:0000256" key="2">
    <source>
        <dbReference type="ARBA" id="ARBA00022801"/>
    </source>
</evidence>
<dbReference type="EMBL" id="QFMX01000005">
    <property type="protein sequence ID" value="PZO74995.1"/>
    <property type="molecule type" value="Genomic_DNA"/>
</dbReference>
<dbReference type="InterPro" id="IPR035909">
    <property type="entry name" value="CheB_C"/>
</dbReference>
<feature type="domain" description="CheB-type methylesterase" evidence="8">
    <location>
        <begin position="159"/>
        <end position="352"/>
    </location>
</feature>